<organism evidence="1">
    <name type="scientific">Fasciola hepatica</name>
    <name type="common">Liver fluke</name>
    <dbReference type="NCBI Taxonomy" id="6192"/>
    <lineage>
        <taxon>Eukaryota</taxon>
        <taxon>Metazoa</taxon>
        <taxon>Spiralia</taxon>
        <taxon>Lophotrochozoa</taxon>
        <taxon>Platyhelminthes</taxon>
        <taxon>Trematoda</taxon>
        <taxon>Digenea</taxon>
        <taxon>Plagiorchiida</taxon>
        <taxon>Echinostomata</taxon>
        <taxon>Echinostomatoidea</taxon>
        <taxon>Fasciolidae</taxon>
        <taxon>Fasciola</taxon>
    </lineage>
</organism>
<sequence length="25" mass="2942">MNTVKATHYTSDREMFPLQDKSKTL</sequence>
<name>Q6B7I7_FASHE</name>
<proteinExistence type="evidence at transcript level"/>
<protein>
    <submittedName>
        <fullName evidence="1">APS</fullName>
    </submittedName>
</protein>
<dbReference type="AlphaFoldDB" id="Q6B7I7"/>
<accession>Q6B7I7</accession>
<evidence type="ECO:0000313" key="1">
    <source>
        <dbReference type="EMBL" id="AAT78430.1"/>
    </source>
</evidence>
<reference evidence="1" key="1">
    <citation type="journal article" date="2005" name="Parasitol. Res.">
        <title>Isolation, identification and expression of a Fasciola hepatica cDNA encoding a 2.9-kDa recombinant protein for the diagnosis of ovine fasciolosis.</title>
        <authorList>
            <person name="Paz-Silva A."/>
            <person name="Hillyer G.V."/>
            <person name="Sanchez-Andrade R."/>
            <person name="Rodriguez-Medina J.R."/>
            <person name="Arias M."/>
            <person name="Morrondo P."/>
            <person name="Diez-Banos P."/>
        </authorList>
    </citation>
    <scope>NUCLEOTIDE SEQUENCE</scope>
</reference>
<dbReference type="EMBL" id="AY676331">
    <property type="protein sequence ID" value="AAT78430.1"/>
    <property type="molecule type" value="mRNA"/>
</dbReference>